<accession>A0A0F8ZXH0</accession>
<sequence>MMCLESLLMSRMFRRYIECVTVVWFPWVLFLERPAVTMEGTEREE</sequence>
<name>A0A0F8ZXH0_9ZZZZ</name>
<comment type="caution">
    <text evidence="1">The sequence shown here is derived from an EMBL/GenBank/DDBJ whole genome shotgun (WGS) entry which is preliminary data.</text>
</comment>
<evidence type="ECO:0000313" key="1">
    <source>
        <dbReference type="EMBL" id="KKK98538.1"/>
    </source>
</evidence>
<gene>
    <name evidence="1" type="ORF">LCGC14_2641740</name>
</gene>
<protein>
    <submittedName>
        <fullName evidence="1">Uncharacterized protein</fullName>
    </submittedName>
</protein>
<organism evidence="1">
    <name type="scientific">marine sediment metagenome</name>
    <dbReference type="NCBI Taxonomy" id="412755"/>
    <lineage>
        <taxon>unclassified sequences</taxon>
        <taxon>metagenomes</taxon>
        <taxon>ecological metagenomes</taxon>
    </lineage>
</organism>
<dbReference type="EMBL" id="LAZR01045576">
    <property type="protein sequence ID" value="KKK98538.1"/>
    <property type="molecule type" value="Genomic_DNA"/>
</dbReference>
<reference evidence="1" key="1">
    <citation type="journal article" date="2015" name="Nature">
        <title>Complex archaea that bridge the gap between prokaryotes and eukaryotes.</title>
        <authorList>
            <person name="Spang A."/>
            <person name="Saw J.H."/>
            <person name="Jorgensen S.L."/>
            <person name="Zaremba-Niedzwiedzka K."/>
            <person name="Martijn J."/>
            <person name="Lind A.E."/>
            <person name="van Eijk R."/>
            <person name="Schleper C."/>
            <person name="Guy L."/>
            <person name="Ettema T.J."/>
        </authorList>
    </citation>
    <scope>NUCLEOTIDE SEQUENCE</scope>
</reference>
<dbReference type="AlphaFoldDB" id="A0A0F8ZXH0"/>
<proteinExistence type="predicted"/>